<evidence type="ECO:0000256" key="1">
    <source>
        <dbReference type="SAM" id="MobiDB-lite"/>
    </source>
</evidence>
<dbReference type="AlphaFoldDB" id="A0A413F8Z5"/>
<gene>
    <name evidence="2" type="ORF">DWV29_23730</name>
</gene>
<evidence type="ECO:0000313" key="3">
    <source>
        <dbReference type="Proteomes" id="UP000283880"/>
    </source>
</evidence>
<feature type="region of interest" description="Disordered" evidence="1">
    <location>
        <begin position="1"/>
        <end position="137"/>
    </location>
</feature>
<protein>
    <submittedName>
        <fullName evidence="2">Collagen-like protein</fullName>
    </submittedName>
</protein>
<dbReference type="PANTHER" id="PTHR24637:SF422">
    <property type="entry name" value="COLLAGEN IV NC1 DOMAIN-CONTAINING PROTEIN"/>
    <property type="match status" value="1"/>
</dbReference>
<accession>A0A413F8Z5</accession>
<dbReference type="Pfam" id="PF01391">
    <property type="entry name" value="Collagen"/>
    <property type="match status" value="2"/>
</dbReference>
<dbReference type="PANTHER" id="PTHR24637">
    <property type="entry name" value="COLLAGEN"/>
    <property type="match status" value="1"/>
</dbReference>
<organism evidence="2 3">
    <name type="scientific">Enterocloster asparagiformis</name>
    <dbReference type="NCBI Taxonomy" id="333367"/>
    <lineage>
        <taxon>Bacteria</taxon>
        <taxon>Bacillati</taxon>
        <taxon>Bacillota</taxon>
        <taxon>Clostridia</taxon>
        <taxon>Lachnospirales</taxon>
        <taxon>Lachnospiraceae</taxon>
        <taxon>Enterocloster</taxon>
    </lineage>
</organism>
<keyword evidence="2" id="KW-0176">Collagen</keyword>
<feature type="compositionally biased region" description="Low complexity" evidence="1">
    <location>
        <begin position="17"/>
        <end position="58"/>
    </location>
</feature>
<name>A0A413F8Z5_9FIRM</name>
<comment type="caution">
    <text evidence="2">The sequence shown here is derived from an EMBL/GenBank/DDBJ whole genome shotgun (WGS) entry which is preliminary data.</text>
</comment>
<reference evidence="2 3" key="1">
    <citation type="submission" date="2018-08" db="EMBL/GenBank/DDBJ databases">
        <title>A genome reference for cultivated species of the human gut microbiota.</title>
        <authorList>
            <person name="Zou Y."/>
            <person name="Xue W."/>
            <person name="Luo G."/>
        </authorList>
    </citation>
    <scope>NUCLEOTIDE SEQUENCE [LARGE SCALE GENOMIC DNA]</scope>
    <source>
        <strain evidence="2 3">AF04-15</strain>
    </source>
</reference>
<sequence>MQGETGPQGPRGEKGCAGPQGEQGATGTQGVTGAAGAQGITGPTGAQGITGPTGAQGIMGPTGEQGVAGPTGAQGITGPTGAQGITGPTGAQGMTGPTGAQGATGPTGAQGIAGVTGAAGGTGQKGDTGPAPGITVVESTPTSYKVSFKTADQEVVSPNLKSNTESYNADLSKSGSALNIPLGSLILTAQFGSTASIRLSIRAKDTATPVLADIRRTSIYDASAIESQTLNNTRISTSQVLDDVVYSQSQETHWMRIRQQDPATNLWSMCQVITFASNGGARTSICVDWFYTGVTFSAPSS</sequence>
<dbReference type="Proteomes" id="UP000283880">
    <property type="component" value="Unassembled WGS sequence"/>
</dbReference>
<evidence type="ECO:0000313" key="2">
    <source>
        <dbReference type="EMBL" id="RGX23920.1"/>
    </source>
</evidence>
<proteinExistence type="predicted"/>
<dbReference type="InterPro" id="IPR008160">
    <property type="entry name" value="Collagen"/>
</dbReference>
<feature type="compositionally biased region" description="Gly residues" evidence="1">
    <location>
        <begin position="117"/>
        <end position="126"/>
    </location>
</feature>
<dbReference type="EMBL" id="QSBM01000023">
    <property type="protein sequence ID" value="RGX23920.1"/>
    <property type="molecule type" value="Genomic_DNA"/>
</dbReference>
<feature type="compositionally biased region" description="Low complexity" evidence="1">
    <location>
        <begin position="86"/>
        <end position="116"/>
    </location>
</feature>